<dbReference type="EMBL" id="SCWE01000001">
    <property type="protein sequence ID" value="TDM03371.1"/>
    <property type="molecule type" value="Genomic_DNA"/>
</dbReference>
<accession>A0A4R6BNJ5</accession>
<name>A0A4R6BNJ5_9STAP</name>
<evidence type="ECO:0000313" key="3">
    <source>
        <dbReference type="Proteomes" id="UP000295328"/>
    </source>
</evidence>
<dbReference type="PANTHER" id="PTHR37422">
    <property type="entry name" value="TEICHURONIC ACID BIOSYNTHESIS PROTEIN TUAE"/>
    <property type="match status" value="1"/>
</dbReference>
<gene>
    <name evidence="2" type="ORF">ERX37_04615</name>
</gene>
<evidence type="ECO:0000313" key="2">
    <source>
        <dbReference type="EMBL" id="TDM03371.1"/>
    </source>
</evidence>
<feature type="transmembrane region" description="Helical" evidence="1">
    <location>
        <begin position="202"/>
        <end position="223"/>
    </location>
</feature>
<dbReference type="InterPro" id="IPR051533">
    <property type="entry name" value="WaaL-like"/>
</dbReference>
<keyword evidence="1" id="KW-0812">Transmembrane</keyword>
<keyword evidence="1" id="KW-1133">Transmembrane helix</keyword>
<dbReference type="GO" id="GO:0016020">
    <property type="term" value="C:membrane"/>
    <property type="evidence" value="ECO:0007669"/>
    <property type="project" value="UniProtKB-SubCell"/>
</dbReference>
<organism evidence="2 3">
    <name type="scientific">Macrococcus hajekii</name>
    <dbReference type="NCBI Taxonomy" id="198482"/>
    <lineage>
        <taxon>Bacteria</taxon>
        <taxon>Bacillati</taxon>
        <taxon>Bacillota</taxon>
        <taxon>Bacilli</taxon>
        <taxon>Bacillales</taxon>
        <taxon>Staphylococcaceae</taxon>
        <taxon>Macrococcus</taxon>
    </lineage>
</organism>
<dbReference type="RefSeq" id="WP_133429467.1">
    <property type="nucleotide sequence ID" value="NZ_BMCC01000001.1"/>
</dbReference>
<feature type="transmembrane region" description="Helical" evidence="1">
    <location>
        <begin position="7"/>
        <end position="26"/>
    </location>
</feature>
<feature type="transmembrane region" description="Helical" evidence="1">
    <location>
        <begin position="136"/>
        <end position="152"/>
    </location>
</feature>
<feature type="transmembrane region" description="Helical" evidence="1">
    <location>
        <begin position="336"/>
        <end position="356"/>
    </location>
</feature>
<feature type="transmembrane region" description="Helical" evidence="1">
    <location>
        <begin position="112"/>
        <end position="130"/>
    </location>
</feature>
<protein>
    <submittedName>
        <fullName evidence="2">Oligosaccharide repeat unit polymerase</fullName>
    </submittedName>
</protein>
<proteinExistence type="predicted"/>
<comment type="caution">
    <text evidence="2">The sequence shown here is derived from an EMBL/GenBank/DDBJ whole genome shotgun (WGS) entry which is preliminary data.</text>
</comment>
<feature type="transmembrane region" description="Helical" evidence="1">
    <location>
        <begin position="179"/>
        <end position="195"/>
    </location>
</feature>
<keyword evidence="1" id="KW-0472">Membrane</keyword>
<sequence length="366" mass="43770">MAIKNLYKLFLIIYFSILFFYCHLISINYNQINTEENIYKFSFILFISTFIVGFKLISFNKNSINLVVTYVLFWISCMVSMRFNHEFKIEILVVYLVMPVIILLNQRIYSNFNLFLMSGAISILPLIYTVQSSNTFGLLIALGFVCFFIAFTKKENIYLMMWILPIALYYIYLTGSRTTLLSFVIFISFYFIYFLRKRRLTYFNFLLNIIFLIFLVIFSIPIVNKFIELIFHKRSNTGNNFLADRQIFWEGTIKYGIKAWGNGKDFFVEYFSIGDSHNLFIEILGIYGMIPLILFIIFLFNIARSIFVQSSFLNYKAFYFFSYFFLTSLTENLFFIYNRLIVYHFIFLIFVSYIINRQNKLEDEIK</sequence>
<feature type="transmembrane region" description="Helical" evidence="1">
    <location>
        <begin position="312"/>
        <end position="330"/>
    </location>
</feature>
<evidence type="ECO:0000256" key="1">
    <source>
        <dbReference type="SAM" id="Phobius"/>
    </source>
</evidence>
<feature type="transmembrane region" description="Helical" evidence="1">
    <location>
        <begin position="64"/>
        <end position="81"/>
    </location>
</feature>
<keyword evidence="3" id="KW-1185">Reference proteome</keyword>
<dbReference type="PANTHER" id="PTHR37422:SF13">
    <property type="entry name" value="LIPOPOLYSACCHARIDE BIOSYNTHESIS PROTEIN PA4999-RELATED"/>
    <property type="match status" value="1"/>
</dbReference>
<feature type="transmembrane region" description="Helical" evidence="1">
    <location>
        <begin position="157"/>
        <end position="173"/>
    </location>
</feature>
<feature type="transmembrane region" description="Helical" evidence="1">
    <location>
        <begin position="87"/>
        <end position="105"/>
    </location>
</feature>
<feature type="transmembrane region" description="Helical" evidence="1">
    <location>
        <begin position="38"/>
        <end position="57"/>
    </location>
</feature>
<dbReference type="Proteomes" id="UP000295328">
    <property type="component" value="Unassembled WGS sequence"/>
</dbReference>
<feature type="transmembrane region" description="Helical" evidence="1">
    <location>
        <begin position="279"/>
        <end position="300"/>
    </location>
</feature>
<reference evidence="2 3" key="1">
    <citation type="submission" date="2019-01" db="EMBL/GenBank/DDBJ databases">
        <title>Draft genome sequences of the type strains of six Macrococcus species.</title>
        <authorList>
            <person name="Mazhar S."/>
            <person name="Altermann E."/>
            <person name="Hill C."/>
            <person name="Mcauliffe O."/>
        </authorList>
    </citation>
    <scope>NUCLEOTIDE SEQUENCE [LARGE SCALE GENOMIC DNA]</scope>
    <source>
        <strain evidence="2 3">CCM4809</strain>
    </source>
</reference>
<dbReference type="AlphaFoldDB" id="A0A4R6BNJ5"/>